<dbReference type="AlphaFoldDB" id="A0AAD6WBE3"/>
<reference evidence="1" key="1">
    <citation type="journal article" date="2023" name="Mol. Ecol. Resour.">
        <title>Chromosome-level genome assembly of a triploid poplar Populus alba 'Berolinensis'.</title>
        <authorList>
            <person name="Chen S."/>
            <person name="Yu Y."/>
            <person name="Wang X."/>
            <person name="Wang S."/>
            <person name="Zhang T."/>
            <person name="Zhou Y."/>
            <person name="He R."/>
            <person name="Meng N."/>
            <person name="Wang Y."/>
            <person name="Liu W."/>
            <person name="Liu Z."/>
            <person name="Liu J."/>
            <person name="Guo Q."/>
            <person name="Huang H."/>
            <person name="Sederoff R.R."/>
            <person name="Wang G."/>
            <person name="Qu G."/>
            <person name="Chen S."/>
        </authorList>
    </citation>
    <scope>NUCLEOTIDE SEQUENCE</scope>
    <source>
        <strain evidence="1">SC-2020</strain>
    </source>
</reference>
<evidence type="ECO:0000313" key="2">
    <source>
        <dbReference type="Proteomes" id="UP001164929"/>
    </source>
</evidence>
<keyword evidence="2" id="KW-1185">Reference proteome</keyword>
<dbReference type="PANTHER" id="PTHR13318:SF212">
    <property type="entry name" value="F-BOX_LRR-REPEAT PROTEIN 17"/>
    <property type="match status" value="1"/>
</dbReference>
<dbReference type="GO" id="GO:0031146">
    <property type="term" value="P:SCF-dependent proteasomal ubiquitin-dependent protein catabolic process"/>
    <property type="evidence" value="ECO:0007669"/>
    <property type="project" value="TreeGrafter"/>
</dbReference>
<dbReference type="InterPro" id="IPR032675">
    <property type="entry name" value="LRR_dom_sf"/>
</dbReference>
<evidence type="ECO:0000313" key="1">
    <source>
        <dbReference type="EMBL" id="KAJ7006112.1"/>
    </source>
</evidence>
<protein>
    <submittedName>
        <fullName evidence="1">F-box/LRR-repeat protein 17-like</fullName>
    </submittedName>
</protein>
<name>A0AAD6WBE3_9ROSI</name>
<dbReference type="SUPFAM" id="SSF52047">
    <property type="entry name" value="RNI-like"/>
    <property type="match status" value="1"/>
</dbReference>
<proteinExistence type="predicted"/>
<dbReference type="EMBL" id="JAQIZT010000002">
    <property type="protein sequence ID" value="KAJ7006112.1"/>
    <property type="molecule type" value="Genomic_DNA"/>
</dbReference>
<accession>A0AAD6WBE3</accession>
<gene>
    <name evidence="1" type="ORF">NC653_005458</name>
</gene>
<dbReference type="Gene3D" id="3.80.10.10">
    <property type="entry name" value="Ribonuclease Inhibitor"/>
    <property type="match status" value="1"/>
</dbReference>
<dbReference type="GO" id="GO:0019005">
    <property type="term" value="C:SCF ubiquitin ligase complex"/>
    <property type="evidence" value="ECO:0007669"/>
    <property type="project" value="TreeGrafter"/>
</dbReference>
<dbReference type="Proteomes" id="UP001164929">
    <property type="component" value="Chromosome 2"/>
</dbReference>
<organism evidence="1 2">
    <name type="scientific">Populus alba x Populus x berolinensis</name>
    <dbReference type="NCBI Taxonomy" id="444605"/>
    <lineage>
        <taxon>Eukaryota</taxon>
        <taxon>Viridiplantae</taxon>
        <taxon>Streptophyta</taxon>
        <taxon>Embryophyta</taxon>
        <taxon>Tracheophyta</taxon>
        <taxon>Spermatophyta</taxon>
        <taxon>Magnoliopsida</taxon>
        <taxon>eudicotyledons</taxon>
        <taxon>Gunneridae</taxon>
        <taxon>Pentapetalae</taxon>
        <taxon>rosids</taxon>
        <taxon>fabids</taxon>
        <taxon>Malpighiales</taxon>
        <taxon>Salicaceae</taxon>
        <taxon>Saliceae</taxon>
        <taxon>Populus</taxon>
    </lineage>
</organism>
<sequence>MFDFLIDFVSLAVAVILDSTMFACIAFSCPNLEVMEISTSETAVNRITGYVMNWVVLLLIKRCLTSLKMEGCSNLGVLFCVHRVSLHFGFQICIAYLRWRALKVFNCPNLKEISLDFSRQENDSTDLIAMVDGLGRSCPRLQNVHVASVRLSHAAVLALTAANLRFVKTIPLSCLYPSTTKYLIAMGCGCFHLFLELKLLMQSVVAISQSYSKLELLDLSGSSISDSGIGMICKCVSWNTFKASSCALSEHHFKWNSILLSAQLPLLELMDCGMTICDLSSHRLKKLSLWGCSGLDALYLNCPELIDLNLNSCKNLHPERVLLQCPSLESVHASGCHNLLIEGIQSQVSNNFAAMENQFPNKRLADGLKEGKGPAIPEPAGQMPRASKCLQWSGIVVRLSAMYNCHSFDISQLFQPKLNTG</sequence>
<comment type="caution">
    <text evidence="1">The sequence shown here is derived from an EMBL/GenBank/DDBJ whole genome shotgun (WGS) entry which is preliminary data.</text>
</comment>
<dbReference type="PANTHER" id="PTHR13318">
    <property type="entry name" value="PARTNER OF PAIRED, ISOFORM B-RELATED"/>
    <property type="match status" value="1"/>
</dbReference>